<dbReference type="InterPro" id="IPR016181">
    <property type="entry name" value="Acyl_CoA_acyltransferase"/>
</dbReference>
<dbReference type="EMBL" id="BAAAYV010000005">
    <property type="protein sequence ID" value="GAA3653721.1"/>
    <property type="molecule type" value="Genomic_DNA"/>
</dbReference>
<evidence type="ECO:0000313" key="3">
    <source>
        <dbReference type="Proteomes" id="UP001410795"/>
    </source>
</evidence>
<dbReference type="RefSeq" id="WP_221855193.1">
    <property type="nucleotide sequence ID" value="NZ_BAAAYV010000005.1"/>
</dbReference>
<dbReference type="InterPro" id="IPR051908">
    <property type="entry name" value="Ribosomal_N-acetyltransferase"/>
</dbReference>
<dbReference type="Pfam" id="PF13302">
    <property type="entry name" value="Acetyltransf_3"/>
    <property type="match status" value="1"/>
</dbReference>
<dbReference type="PROSITE" id="PS51186">
    <property type="entry name" value="GNAT"/>
    <property type="match status" value="1"/>
</dbReference>
<gene>
    <name evidence="2" type="ORF">GCM10022202_12050</name>
</gene>
<keyword evidence="3" id="KW-1185">Reference proteome</keyword>
<accession>A0ABP7BA77</accession>
<dbReference type="Proteomes" id="UP001410795">
    <property type="component" value="Unassembled WGS sequence"/>
</dbReference>
<evidence type="ECO:0000313" key="2">
    <source>
        <dbReference type="EMBL" id="GAA3653721.1"/>
    </source>
</evidence>
<reference evidence="3" key="1">
    <citation type="journal article" date="2019" name="Int. J. Syst. Evol. Microbiol.">
        <title>The Global Catalogue of Microorganisms (GCM) 10K type strain sequencing project: providing services to taxonomists for standard genome sequencing and annotation.</title>
        <authorList>
            <consortium name="The Broad Institute Genomics Platform"/>
            <consortium name="The Broad Institute Genome Sequencing Center for Infectious Disease"/>
            <person name="Wu L."/>
            <person name="Ma J."/>
        </authorList>
    </citation>
    <scope>NUCLEOTIDE SEQUENCE [LARGE SCALE GENOMIC DNA]</scope>
    <source>
        <strain evidence="3">JCM 16546</strain>
    </source>
</reference>
<organism evidence="2 3">
    <name type="scientific">Microbacterium marinilacus</name>
    <dbReference type="NCBI Taxonomy" id="415209"/>
    <lineage>
        <taxon>Bacteria</taxon>
        <taxon>Bacillati</taxon>
        <taxon>Actinomycetota</taxon>
        <taxon>Actinomycetes</taxon>
        <taxon>Micrococcales</taxon>
        <taxon>Microbacteriaceae</taxon>
        <taxon>Microbacterium</taxon>
    </lineage>
</organism>
<evidence type="ECO:0000259" key="1">
    <source>
        <dbReference type="PROSITE" id="PS51186"/>
    </source>
</evidence>
<comment type="caution">
    <text evidence="2">The sequence shown here is derived from an EMBL/GenBank/DDBJ whole genome shotgun (WGS) entry which is preliminary data.</text>
</comment>
<feature type="domain" description="N-acetyltransferase" evidence="1">
    <location>
        <begin position="12"/>
        <end position="177"/>
    </location>
</feature>
<dbReference type="InterPro" id="IPR000182">
    <property type="entry name" value="GNAT_dom"/>
</dbReference>
<name>A0ABP7BA77_9MICO</name>
<proteinExistence type="predicted"/>
<sequence length="183" mass="20016">MGEPVVLHTTRLTLSRPVASDADAIFEVCQDPEIQRYTTVPSPYTREDAETFVGLVSEWWDSGSECVWAIRDVEGLAGMIGLHAIKNGAAELGYWLAPAARGRGYVDEAARTVVDFAFGPLRLERLEWHAVVGNAASARVAQRLGFRFEGVRRKGLAGHGPRVDGWIAGLLSTDPRTPQSWAL</sequence>
<dbReference type="PANTHER" id="PTHR43441">
    <property type="entry name" value="RIBOSOMAL-PROTEIN-SERINE ACETYLTRANSFERASE"/>
    <property type="match status" value="1"/>
</dbReference>
<dbReference type="SUPFAM" id="SSF55729">
    <property type="entry name" value="Acyl-CoA N-acyltransferases (Nat)"/>
    <property type="match status" value="1"/>
</dbReference>
<dbReference type="Gene3D" id="3.40.630.30">
    <property type="match status" value="1"/>
</dbReference>
<dbReference type="PANTHER" id="PTHR43441:SF10">
    <property type="entry name" value="ACETYLTRANSFERASE"/>
    <property type="match status" value="1"/>
</dbReference>
<protein>
    <submittedName>
        <fullName evidence="2">GNAT family N-acetyltransferase</fullName>
    </submittedName>
</protein>